<evidence type="ECO:0000313" key="7">
    <source>
        <dbReference type="Proteomes" id="UP000008363"/>
    </source>
</evidence>
<feature type="domain" description="HTH tetR-type" evidence="5">
    <location>
        <begin position="1"/>
        <end position="53"/>
    </location>
</feature>
<sequence>MDAAESCFAERGLDITMADVARRAGVTRAVLYRHFDGRDDLVIGVAAQVMDRHVAQVISDITPTDDVADLISGSLVYVATVVRRDPILVLLSSGSEHGVASLLANSPLLSDMVTGLYEQVFALFSDRLRGGLVPGDVGRFILGVALALLLDVIPGADDPDTVRRYVATFVLPAIVASPPAVGPVFGSD</sequence>
<dbReference type="EMBL" id="BAHC01000141">
    <property type="protein sequence ID" value="GAB91653.1"/>
    <property type="molecule type" value="Genomic_DNA"/>
</dbReference>
<evidence type="ECO:0000259" key="5">
    <source>
        <dbReference type="PROSITE" id="PS50977"/>
    </source>
</evidence>
<dbReference type="SUPFAM" id="SSF46689">
    <property type="entry name" value="Homeodomain-like"/>
    <property type="match status" value="1"/>
</dbReference>
<evidence type="ECO:0000256" key="4">
    <source>
        <dbReference type="PROSITE-ProRule" id="PRU00335"/>
    </source>
</evidence>
<dbReference type="PROSITE" id="PS50977">
    <property type="entry name" value="HTH_TETR_2"/>
    <property type="match status" value="1"/>
</dbReference>
<dbReference type="Gene3D" id="1.10.357.10">
    <property type="entry name" value="Tetracycline Repressor, domain 2"/>
    <property type="match status" value="1"/>
</dbReference>
<evidence type="ECO:0000256" key="1">
    <source>
        <dbReference type="ARBA" id="ARBA00023015"/>
    </source>
</evidence>
<evidence type="ECO:0000313" key="6">
    <source>
        <dbReference type="EMBL" id="GAB91653.1"/>
    </source>
</evidence>
<dbReference type="InterPro" id="IPR009057">
    <property type="entry name" value="Homeodomain-like_sf"/>
</dbReference>
<evidence type="ECO:0000256" key="2">
    <source>
        <dbReference type="ARBA" id="ARBA00023125"/>
    </source>
</evidence>
<keyword evidence="3" id="KW-0804">Transcription</keyword>
<comment type="caution">
    <text evidence="6">The sequence shown here is derived from an EMBL/GenBank/DDBJ whole genome shotgun (WGS) entry which is preliminary data.</text>
</comment>
<dbReference type="InterPro" id="IPR001647">
    <property type="entry name" value="HTH_TetR"/>
</dbReference>
<protein>
    <submittedName>
        <fullName evidence="6">Putative TetR family transcriptional regulator</fullName>
    </submittedName>
</protein>
<dbReference type="GO" id="GO:0003700">
    <property type="term" value="F:DNA-binding transcription factor activity"/>
    <property type="evidence" value="ECO:0007669"/>
    <property type="project" value="TreeGrafter"/>
</dbReference>
<gene>
    <name evidence="6" type="ORF">GORHZ_141_00280</name>
</gene>
<dbReference type="Proteomes" id="UP000008363">
    <property type="component" value="Unassembled WGS sequence"/>
</dbReference>
<dbReference type="InterPro" id="IPR050109">
    <property type="entry name" value="HTH-type_TetR-like_transc_reg"/>
</dbReference>
<dbReference type="AlphaFoldDB" id="K6V5W5"/>
<accession>K6V5W5</accession>
<feature type="DNA-binding region" description="H-T-H motif" evidence="4">
    <location>
        <begin position="16"/>
        <end position="35"/>
    </location>
</feature>
<dbReference type="STRING" id="1108045.GORHZ_141_00280"/>
<dbReference type="eggNOG" id="COG1309">
    <property type="taxonomic scope" value="Bacteria"/>
</dbReference>
<name>K6V5W5_9ACTN</name>
<proteinExistence type="predicted"/>
<organism evidence="6 7">
    <name type="scientific">Gordonia rhizosphera NBRC 16068</name>
    <dbReference type="NCBI Taxonomy" id="1108045"/>
    <lineage>
        <taxon>Bacteria</taxon>
        <taxon>Bacillati</taxon>
        <taxon>Actinomycetota</taxon>
        <taxon>Actinomycetes</taxon>
        <taxon>Mycobacteriales</taxon>
        <taxon>Gordoniaceae</taxon>
        <taxon>Gordonia</taxon>
    </lineage>
</organism>
<keyword evidence="2 4" id="KW-0238">DNA-binding</keyword>
<dbReference type="PANTHER" id="PTHR30055">
    <property type="entry name" value="HTH-TYPE TRANSCRIPTIONAL REGULATOR RUTR"/>
    <property type="match status" value="1"/>
</dbReference>
<reference evidence="6 7" key="1">
    <citation type="submission" date="2012-08" db="EMBL/GenBank/DDBJ databases">
        <title>Whole genome shotgun sequence of Gordonia rhizosphera NBRC 16068.</title>
        <authorList>
            <person name="Takarada H."/>
            <person name="Isaki S."/>
            <person name="Hosoyama A."/>
            <person name="Tsuchikane K."/>
            <person name="Katsumata H."/>
            <person name="Baba S."/>
            <person name="Ohji S."/>
            <person name="Yamazaki S."/>
            <person name="Fujita N."/>
        </authorList>
    </citation>
    <scope>NUCLEOTIDE SEQUENCE [LARGE SCALE GENOMIC DNA]</scope>
    <source>
        <strain evidence="6 7">NBRC 16068</strain>
    </source>
</reference>
<keyword evidence="7" id="KW-1185">Reference proteome</keyword>
<dbReference type="GO" id="GO:0000976">
    <property type="term" value="F:transcription cis-regulatory region binding"/>
    <property type="evidence" value="ECO:0007669"/>
    <property type="project" value="TreeGrafter"/>
</dbReference>
<keyword evidence="1" id="KW-0805">Transcription regulation</keyword>
<evidence type="ECO:0000256" key="3">
    <source>
        <dbReference type="ARBA" id="ARBA00023163"/>
    </source>
</evidence>
<dbReference type="PANTHER" id="PTHR30055:SF234">
    <property type="entry name" value="HTH-TYPE TRANSCRIPTIONAL REGULATOR BETI"/>
    <property type="match status" value="1"/>
</dbReference>
<dbReference type="Pfam" id="PF00440">
    <property type="entry name" value="TetR_N"/>
    <property type="match status" value="1"/>
</dbReference>